<dbReference type="InterPro" id="IPR006533">
    <property type="entry name" value="T6SS_Vgr_RhsGE"/>
</dbReference>
<dbReference type="AlphaFoldDB" id="A0A1K0ITB3"/>
<keyword evidence="3" id="KW-0964">Secreted</keyword>
<dbReference type="PANTHER" id="PTHR32305:SF15">
    <property type="entry name" value="PROTEIN RHSA-RELATED"/>
    <property type="match status" value="1"/>
</dbReference>
<sequence>MIPTQATQAGSFATLATPFGGDVLLLDGFAGREAISELFRFSLRMRSADKALDAGRIVGQRLTVTLQHPGGAPRYLNGIVTRFAYAGADHNHGFYTAELAPRLWLLTLGRDRAIYQNLSAPQIIRRLLQSFDVAFEARITETRYPVREYCVQYDESPFDFISRLMEEEGIFYFFTFADGTHTMVLADSPSAHPPGAHCADLAMHDMERPQAGAARMLAFGMERQLGAATQVLADYDYLQARTSQGTAQAGTAPVAQQYVFPGRHKDAADASRKAAIRVGAQQAQAQTGMGESACHHLAAGIRFTLHGHVNPALDIAYVVRAVEHAWGGDAYGNAVSVLPLSVPFRAPLSTPRPLVAGTHTATVAGSQGEEIWTDAHGRIKLKFHWDRAPGANQDSSCWVRVAQAWAGSGWGHLFLPRLGQEVVVSYVDGDPDRPLVTGSVYNGQSGVPVPLPAMQTQSVIRSRASKGGSAGNELRMEDKAGAEELFLRAQRAMTVSVANTLSTTVEAGGESHLVKAGDLALEVRCGNEAHKVSGTRQVKTDGDETHTSGAAFAHDVGGNYKLTVSGNLVIEVGGSIAFKAGTSLQCEAGTTLSSKAGTTLSNEAMMVRQKASAAQTVESGGMLELKGALVKLN</sequence>
<dbReference type="InterPro" id="IPR037026">
    <property type="entry name" value="Vgr_OB-fold_dom_sf"/>
</dbReference>
<evidence type="ECO:0000256" key="3">
    <source>
        <dbReference type="ARBA" id="ARBA00022525"/>
    </source>
</evidence>
<dbReference type="InterPro" id="IPR017847">
    <property type="entry name" value="T6SS_RhsGE_Vgr_subset"/>
</dbReference>
<dbReference type="Gene3D" id="2.30.110.50">
    <property type="match status" value="1"/>
</dbReference>
<evidence type="ECO:0000256" key="1">
    <source>
        <dbReference type="ARBA" id="ARBA00004613"/>
    </source>
</evidence>
<evidence type="ECO:0000256" key="2">
    <source>
        <dbReference type="ARBA" id="ARBA00005558"/>
    </source>
</evidence>
<name>A0A1K0ITB3_CUPNE</name>
<comment type="subcellular location">
    <subcellularLocation>
        <location evidence="1">Secreted</location>
    </subcellularLocation>
</comment>
<evidence type="ECO:0000259" key="5">
    <source>
        <dbReference type="Pfam" id="PF22178"/>
    </source>
</evidence>
<organism evidence="6">
    <name type="scientific">Cupriavidus necator</name>
    <name type="common">Alcaligenes eutrophus</name>
    <name type="synonym">Ralstonia eutropha</name>
    <dbReference type="NCBI Taxonomy" id="106590"/>
    <lineage>
        <taxon>Bacteria</taxon>
        <taxon>Pseudomonadati</taxon>
        <taxon>Pseudomonadota</taxon>
        <taxon>Betaproteobacteria</taxon>
        <taxon>Burkholderiales</taxon>
        <taxon>Burkholderiaceae</taxon>
        <taxon>Cupriavidus</taxon>
    </lineage>
</organism>
<feature type="domain" description="Gp5/Type VI secretion system Vgr protein OB-fold" evidence="4">
    <location>
        <begin position="374"/>
        <end position="441"/>
    </location>
</feature>
<dbReference type="Gene3D" id="4.10.220.110">
    <property type="match status" value="1"/>
</dbReference>
<accession>A0A1K0ITB3</accession>
<dbReference type="InterPro" id="IPR006531">
    <property type="entry name" value="Gp5/Vgr_OB"/>
</dbReference>
<dbReference type="Pfam" id="PF04717">
    <property type="entry name" value="Phage_base_V"/>
    <property type="match status" value="1"/>
</dbReference>
<gene>
    <name evidence="6" type="ORF">CNECB9_2830004</name>
</gene>
<dbReference type="NCBIfam" id="TIGR01646">
    <property type="entry name" value="vgr_GE"/>
    <property type="match status" value="1"/>
</dbReference>
<dbReference type="Gene3D" id="2.40.50.230">
    <property type="entry name" value="Gp5 N-terminal domain"/>
    <property type="match status" value="1"/>
</dbReference>
<dbReference type="InterPro" id="IPR054030">
    <property type="entry name" value="Gp5_Vgr_C"/>
</dbReference>
<dbReference type="NCBIfam" id="TIGR03361">
    <property type="entry name" value="VI_Rhs_Vgr"/>
    <property type="match status" value="1"/>
</dbReference>
<comment type="similarity">
    <text evidence="2">Belongs to the VgrG protein family.</text>
</comment>
<evidence type="ECO:0000313" key="6">
    <source>
        <dbReference type="EMBL" id="SCU76192.1"/>
    </source>
</evidence>
<dbReference type="Pfam" id="PF05954">
    <property type="entry name" value="Phage_GPD"/>
    <property type="match status" value="1"/>
</dbReference>
<dbReference type="InterPro" id="IPR050708">
    <property type="entry name" value="T6SS_VgrG/RHS"/>
</dbReference>
<feature type="domain" description="Gp5/Type VI secretion system Vgr C-terminal trimerisation" evidence="5">
    <location>
        <begin position="458"/>
        <end position="579"/>
    </location>
</feature>
<dbReference type="SUPFAM" id="SSF69279">
    <property type="entry name" value="Phage tail proteins"/>
    <property type="match status" value="2"/>
</dbReference>
<dbReference type="SUPFAM" id="SSF69255">
    <property type="entry name" value="gp5 N-terminal domain-like"/>
    <property type="match status" value="1"/>
</dbReference>
<dbReference type="RefSeq" id="WP_340525466.1">
    <property type="nucleotide sequence ID" value="NZ_FMSH01000205.1"/>
</dbReference>
<evidence type="ECO:0000259" key="4">
    <source>
        <dbReference type="Pfam" id="PF04717"/>
    </source>
</evidence>
<dbReference type="GO" id="GO:0005576">
    <property type="term" value="C:extracellular region"/>
    <property type="evidence" value="ECO:0007669"/>
    <property type="project" value="UniProtKB-SubCell"/>
</dbReference>
<reference evidence="6" key="1">
    <citation type="submission" date="2016-09" db="EMBL/GenBank/DDBJ databases">
        <authorList>
            <person name="Capua I."/>
            <person name="De Benedictis P."/>
            <person name="Joannis T."/>
            <person name="Lombin L.H."/>
            <person name="Cattoli G."/>
        </authorList>
    </citation>
    <scope>NUCLEOTIDE SEQUENCE</scope>
    <source>
        <strain evidence="6">B9</strain>
    </source>
</reference>
<dbReference type="PANTHER" id="PTHR32305">
    <property type="match status" value="1"/>
</dbReference>
<dbReference type="Gene3D" id="3.55.50.10">
    <property type="entry name" value="Baseplate protein-like domains"/>
    <property type="match status" value="1"/>
</dbReference>
<dbReference type="EMBL" id="FMSH01000205">
    <property type="protein sequence ID" value="SCU76192.1"/>
    <property type="molecule type" value="Genomic_DNA"/>
</dbReference>
<protein>
    <submittedName>
        <fullName evidence="6">Uncharacterized protein</fullName>
    </submittedName>
</protein>
<proteinExistence type="inferred from homology"/>
<dbReference type="Pfam" id="PF22178">
    <property type="entry name" value="Gp5_trimer_C"/>
    <property type="match status" value="1"/>
</dbReference>
<dbReference type="SUPFAM" id="SSF69349">
    <property type="entry name" value="Phage fibre proteins"/>
    <property type="match status" value="1"/>
</dbReference>